<reference evidence="2" key="1">
    <citation type="journal article" date="2020" name="bioRxiv">
        <title>Comparative genomics of Chlamydomonas.</title>
        <authorList>
            <person name="Craig R.J."/>
            <person name="Hasan A.R."/>
            <person name="Ness R.W."/>
            <person name="Keightley P.D."/>
        </authorList>
    </citation>
    <scope>NUCLEOTIDE SEQUENCE</scope>
    <source>
        <strain evidence="2">SAG 7.73</strain>
    </source>
</reference>
<dbReference type="EMBL" id="JAEHOC010000062">
    <property type="protein sequence ID" value="KAG2424687.1"/>
    <property type="molecule type" value="Genomic_DNA"/>
</dbReference>
<name>A0A835SCC9_CHLIN</name>
<evidence type="ECO:0000256" key="1">
    <source>
        <dbReference type="SAM" id="MobiDB-lite"/>
    </source>
</evidence>
<gene>
    <name evidence="2" type="ORF">HXX76_014263</name>
</gene>
<dbReference type="AlphaFoldDB" id="A0A835SCC9"/>
<feature type="region of interest" description="Disordered" evidence="1">
    <location>
        <begin position="69"/>
        <end position="98"/>
    </location>
</feature>
<dbReference type="Proteomes" id="UP000650467">
    <property type="component" value="Unassembled WGS sequence"/>
</dbReference>
<comment type="caution">
    <text evidence="2">The sequence shown here is derived from an EMBL/GenBank/DDBJ whole genome shotgun (WGS) entry which is preliminary data.</text>
</comment>
<feature type="region of interest" description="Disordered" evidence="1">
    <location>
        <begin position="1"/>
        <end position="29"/>
    </location>
</feature>
<feature type="compositionally biased region" description="Low complexity" evidence="1">
    <location>
        <begin position="8"/>
        <end position="29"/>
    </location>
</feature>
<protein>
    <submittedName>
        <fullName evidence="2">Uncharacterized protein</fullName>
    </submittedName>
</protein>
<proteinExistence type="predicted"/>
<feature type="compositionally biased region" description="Low complexity" evidence="1">
    <location>
        <begin position="69"/>
        <end position="94"/>
    </location>
</feature>
<evidence type="ECO:0000313" key="2">
    <source>
        <dbReference type="EMBL" id="KAG2424687.1"/>
    </source>
</evidence>
<evidence type="ECO:0000313" key="3">
    <source>
        <dbReference type="Proteomes" id="UP000650467"/>
    </source>
</evidence>
<keyword evidence="3" id="KW-1185">Reference proteome</keyword>
<organism evidence="2 3">
    <name type="scientific">Chlamydomonas incerta</name>
    <dbReference type="NCBI Taxonomy" id="51695"/>
    <lineage>
        <taxon>Eukaryota</taxon>
        <taxon>Viridiplantae</taxon>
        <taxon>Chlorophyta</taxon>
        <taxon>core chlorophytes</taxon>
        <taxon>Chlorophyceae</taxon>
        <taxon>CS clade</taxon>
        <taxon>Chlamydomonadales</taxon>
        <taxon>Chlamydomonadaceae</taxon>
        <taxon>Chlamydomonas</taxon>
    </lineage>
</organism>
<accession>A0A835SCC9</accession>
<sequence>MGIGQTQAATDTSGNGGTSSTSSGIAPAAAEPPPLALLLGTTVTCDSAAAVQTDGAGDAKLAQQAGTADPTAAGGAATTPNNGIAGSTAGGSTAPYAPSGPPGPWDCIATTVSTSEGLATVPDLVAGAADSAFVFITKEAGSPVRVDNATWRTMSVKETIVVYILGRGRHASTLDLAGLAQGRFADVASDLTSQGLVAIY</sequence>